<dbReference type="Proteomes" id="UP001262835">
    <property type="component" value="Unassembled WGS sequence"/>
</dbReference>
<feature type="transmembrane region" description="Helical" evidence="2">
    <location>
        <begin position="149"/>
        <end position="172"/>
    </location>
</feature>
<proteinExistence type="predicted"/>
<sequence>MTDPIDDPTRRADRADRRGGTRVPDSEPDDLTLFAARRVPDDETLLAARRADDDTRLAERRADETLVAERRTGEGTRVTERRVVRDAGSPAVAHGRADTPRTASSPGTLVSGAVYAPRRSEPAPQVVRAPLSPPTGPDRRTRRRARRGGVVAVVIGGAAVVAGAVWGIIVIVQGGM</sequence>
<feature type="region of interest" description="Disordered" evidence="1">
    <location>
        <begin position="1"/>
        <end position="33"/>
    </location>
</feature>
<dbReference type="EMBL" id="JAUZVT010000002">
    <property type="protein sequence ID" value="MDT3330885.1"/>
    <property type="molecule type" value="Genomic_DNA"/>
</dbReference>
<keyword evidence="2" id="KW-0472">Membrane</keyword>
<evidence type="ECO:0000256" key="1">
    <source>
        <dbReference type="SAM" id="MobiDB-lite"/>
    </source>
</evidence>
<dbReference type="RefSeq" id="WP_311870072.1">
    <property type="nucleotide sequence ID" value="NZ_JAUZVT010000002.1"/>
</dbReference>
<protein>
    <submittedName>
        <fullName evidence="3">Uncharacterized protein</fullName>
    </submittedName>
</protein>
<keyword evidence="2" id="KW-1133">Transmembrane helix</keyword>
<evidence type="ECO:0000313" key="3">
    <source>
        <dbReference type="EMBL" id="MDT3330885.1"/>
    </source>
</evidence>
<organism evidence="3 4">
    <name type="scientific">Microbacterium aquilitoris</name>
    <dbReference type="NCBI Taxonomy" id="3067307"/>
    <lineage>
        <taxon>Bacteria</taxon>
        <taxon>Bacillati</taxon>
        <taxon>Actinomycetota</taxon>
        <taxon>Actinomycetes</taxon>
        <taxon>Micrococcales</taxon>
        <taxon>Microbacteriaceae</taxon>
        <taxon>Microbacterium</taxon>
    </lineage>
</organism>
<keyword evidence="4" id="KW-1185">Reference proteome</keyword>
<evidence type="ECO:0000256" key="2">
    <source>
        <dbReference type="SAM" id="Phobius"/>
    </source>
</evidence>
<reference evidence="3 4" key="1">
    <citation type="submission" date="2023-08" db="EMBL/GenBank/DDBJ databases">
        <title>Microbacterium aquilitoris sp. nov. and Microbacterium gwkjibeachense sp. nov., isolated from beach.</title>
        <authorList>
            <person name="Lee S.D."/>
            <person name="Yang H."/>
            <person name="Kim I."/>
        </authorList>
    </citation>
    <scope>NUCLEOTIDE SEQUENCE [LARGE SCALE GENOMIC DNA]</scope>
    <source>
        <strain evidence="3 4">KSW-18</strain>
    </source>
</reference>
<name>A0ABU3GKJ7_9MICO</name>
<feature type="region of interest" description="Disordered" evidence="1">
    <location>
        <begin position="50"/>
        <end position="146"/>
    </location>
</feature>
<gene>
    <name evidence="3" type="ORF">Q9S78_09385</name>
</gene>
<evidence type="ECO:0000313" key="4">
    <source>
        <dbReference type="Proteomes" id="UP001262835"/>
    </source>
</evidence>
<accession>A0ABU3GKJ7</accession>
<feature type="compositionally biased region" description="Basic and acidic residues" evidence="1">
    <location>
        <begin position="50"/>
        <end position="85"/>
    </location>
</feature>
<comment type="caution">
    <text evidence="3">The sequence shown here is derived from an EMBL/GenBank/DDBJ whole genome shotgun (WGS) entry which is preliminary data.</text>
</comment>
<feature type="compositionally biased region" description="Basic and acidic residues" evidence="1">
    <location>
        <begin position="7"/>
        <end position="19"/>
    </location>
</feature>
<keyword evidence="2" id="KW-0812">Transmembrane</keyword>